<dbReference type="InterPro" id="IPR048485">
    <property type="entry name" value="COG5_helical"/>
</dbReference>
<keyword evidence="3" id="KW-0333">Golgi apparatus</keyword>
<evidence type="ECO:0000259" key="7">
    <source>
        <dbReference type="Pfam" id="PF20649"/>
    </source>
</evidence>
<accession>A0A8T2TT70</accession>
<dbReference type="InterPro" id="IPR019465">
    <property type="entry name" value="Cog5"/>
</dbReference>
<organism evidence="8 9">
    <name type="scientific">Ceratopteris richardii</name>
    <name type="common">Triangle waterfern</name>
    <dbReference type="NCBI Taxonomy" id="49495"/>
    <lineage>
        <taxon>Eukaryota</taxon>
        <taxon>Viridiplantae</taxon>
        <taxon>Streptophyta</taxon>
        <taxon>Embryophyta</taxon>
        <taxon>Tracheophyta</taxon>
        <taxon>Polypodiopsida</taxon>
        <taxon>Polypodiidae</taxon>
        <taxon>Polypodiales</taxon>
        <taxon>Pteridineae</taxon>
        <taxon>Pteridaceae</taxon>
        <taxon>Parkerioideae</taxon>
        <taxon>Ceratopteris</taxon>
    </lineage>
</organism>
<evidence type="ECO:0000256" key="3">
    <source>
        <dbReference type="ARBA" id="ARBA00023034"/>
    </source>
</evidence>
<dbReference type="PANTHER" id="PTHR13228">
    <property type="entry name" value="CONSERVED OLIGOMERIC GOLGI COMPLEX COMPONENT 5"/>
    <property type="match status" value="1"/>
</dbReference>
<feature type="domain" description="Conserved oligomeric Golgi complex subunit 5 N-terminal" evidence="6">
    <location>
        <begin position="70"/>
        <end position="192"/>
    </location>
</feature>
<dbReference type="Pfam" id="PF10392">
    <property type="entry name" value="COG5_N"/>
    <property type="match status" value="1"/>
</dbReference>
<evidence type="ECO:0000256" key="4">
    <source>
        <dbReference type="ARBA" id="ARBA00023136"/>
    </source>
</evidence>
<dbReference type="InterPro" id="IPR049176">
    <property type="entry name" value="COG5_N"/>
</dbReference>
<comment type="caution">
    <text evidence="8">The sequence shown here is derived from an EMBL/GenBank/DDBJ whole genome shotgun (WGS) entry which is preliminary data.</text>
</comment>
<feature type="compositionally biased region" description="Low complexity" evidence="5">
    <location>
        <begin position="8"/>
        <end position="23"/>
    </location>
</feature>
<feature type="region of interest" description="Disordered" evidence="5">
    <location>
        <begin position="1"/>
        <end position="48"/>
    </location>
</feature>
<dbReference type="GO" id="GO:0017119">
    <property type="term" value="C:Golgi transport complex"/>
    <property type="evidence" value="ECO:0007669"/>
    <property type="project" value="InterPro"/>
</dbReference>
<dbReference type="GO" id="GO:0000139">
    <property type="term" value="C:Golgi membrane"/>
    <property type="evidence" value="ECO:0007669"/>
    <property type="project" value="UniProtKB-SubCell"/>
</dbReference>
<name>A0A8T2TT70_CERRI</name>
<dbReference type="OMA" id="MMVEYFE"/>
<dbReference type="EMBL" id="CM035416">
    <property type="protein sequence ID" value="KAH7424625.1"/>
    <property type="molecule type" value="Genomic_DNA"/>
</dbReference>
<keyword evidence="9" id="KW-1185">Reference proteome</keyword>
<protein>
    <recommendedName>
        <fullName evidence="2">Conserved oligomeric Golgi complex subunit 5</fullName>
    </recommendedName>
</protein>
<comment type="subcellular location">
    <subcellularLocation>
        <location evidence="1">Golgi apparatus membrane</location>
        <topology evidence="1">Peripheral membrane protein</topology>
    </subcellularLocation>
</comment>
<evidence type="ECO:0000313" key="8">
    <source>
        <dbReference type="EMBL" id="KAH7424625.1"/>
    </source>
</evidence>
<dbReference type="Pfam" id="PF20649">
    <property type="entry name" value="COG5_C"/>
    <property type="match status" value="1"/>
</dbReference>
<evidence type="ECO:0000256" key="1">
    <source>
        <dbReference type="ARBA" id="ARBA00004395"/>
    </source>
</evidence>
<evidence type="ECO:0000256" key="5">
    <source>
        <dbReference type="SAM" id="MobiDB-lite"/>
    </source>
</evidence>
<dbReference type="Proteomes" id="UP000825935">
    <property type="component" value="Chromosome 11"/>
</dbReference>
<evidence type="ECO:0000259" key="6">
    <source>
        <dbReference type="Pfam" id="PF10392"/>
    </source>
</evidence>
<dbReference type="PANTHER" id="PTHR13228:SF3">
    <property type="entry name" value="CONSERVED OLIGOMERIC GOLGI COMPLEX SUBUNIT 5"/>
    <property type="match status" value="1"/>
</dbReference>
<evidence type="ECO:0000256" key="2">
    <source>
        <dbReference type="ARBA" id="ARBA00020974"/>
    </source>
</evidence>
<evidence type="ECO:0000313" key="9">
    <source>
        <dbReference type="Proteomes" id="UP000825935"/>
    </source>
</evidence>
<proteinExistence type="predicted"/>
<reference evidence="8" key="1">
    <citation type="submission" date="2021-08" db="EMBL/GenBank/DDBJ databases">
        <title>WGS assembly of Ceratopteris richardii.</title>
        <authorList>
            <person name="Marchant D.B."/>
            <person name="Chen G."/>
            <person name="Jenkins J."/>
            <person name="Shu S."/>
            <person name="Leebens-Mack J."/>
            <person name="Grimwood J."/>
            <person name="Schmutz J."/>
            <person name="Soltis P."/>
            <person name="Soltis D."/>
            <person name="Chen Z.-H."/>
        </authorList>
    </citation>
    <scope>NUCLEOTIDE SEQUENCE</scope>
    <source>
        <strain evidence="8">Whitten #5841</strain>
        <tissue evidence="8">Leaf</tissue>
    </source>
</reference>
<dbReference type="AlphaFoldDB" id="A0A8T2TT70"/>
<dbReference type="GO" id="GO:0006891">
    <property type="term" value="P:intra-Golgi vesicle-mediated transport"/>
    <property type="evidence" value="ECO:0007669"/>
    <property type="project" value="InterPro"/>
</dbReference>
<gene>
    <name evidence="8" type="ORF">KP509_11G016500</name>
</gene>
<dbReference type="OrthoDB" id="18786at2759"/>
<sequence length="846" mass="94349">MPTAMLQRSGSSLSRRPSGPSSPMHRPQSLSRGAHHSQHYRALDRVESESVPESADAAFKEFAKDDVFCKFLADNFDVTKFVSDALHSGSVASCSEKLDDGIRLMDRQLRNEVYLRHDELLHLLTSLKDTENSVSFMKNGAHNLLACIQRIRSEIAEPYQDIKTKTRQLSALHSTMELLRFVIKALRQMKRLKEVMGSDSTRPDLAKAAQLYSEVETLRKEGDLSGIDVIDAEIPWLTEAGNKVKSEAMKVLENGMEALNQAEVGSALQVYYNMGELRSTVETMVNKYKNQATKCISIALDMKAISASAGGSLGPGGVQRSGTPHIGGSSKARESLWQRMGPCMDQLHSIVVAVWHLQRVLSKKRDPISHAGFLEEVIQVGDQLLTERVWEGLVKTFTSQMRSSFTASSFIKETFVSGFPKLLSMITNLLERLSRDTDVKGILPAIKEQDREQLLAALEPFQTAYLTQCLNRLSDLVNGMFPFGIRGSIPSQDQVSRFVSRIQEEVEAVKLDERLNLLVLREVGKVLQLLSEKFEYQIATGPESRQVLGPATPVQTKNFSVCLQLQEVYSRINSMLSSMPQSAADVLSPSLGAINGVASDSITPLFKVMVERLEQIILQIHDQNFGSDSADTGIDDRSSKYMEELQITVSHYRAEFLSKLLPSNAVSATPLKGDSLCAYLTRKIASRVLVFYVRHAALVRPLSESGKLRMARDMAELELAIGQNLFPVEQLGAPYRALRAFRPLIFLDTAQLGSSPLLRELPPSVVLHHLYSRGPAELESPLKSKRLTPVQYSWWLDEQTEEQIWKEIKTTLDEYASKVKARGDKEFSPVYPLMLKLGATLVKTES</sequence>
<keyword evidence="4" id="KW-0472">Membrane</keyword>
<feature type="domain" description="Conserved oligomeric Golgi complex subunit 5 helical" evidence="7">
    <location>
        <begin position="224"/>
        <end position="429"/>
    </location>
</feature>